<evidence type="ECO:0000256" key="10">
    <source>
        <dbReference type="ARBA" id="ARBA00022840"/>
    </source>
</evidence>
<dbReference type="InterPro" id="IPR022631">
    <property type="entry name" value="ADOMET_SYNTHASE_CS"/>
</dbReference>
<proteinExistence type="inferred from homology"/>
<comment type="caution">
    <text evidence="15">The sequence shown here is derived from an EMBL/GenBank/DDBJ whole genome shotgun (WGS) entry which is preliminary data.</text>
</comment>
<evidence type="ECO:0000259" key="14">
    <source>
        <dbReference type="Pfam" id="PF02773"/>
    </source>
</evidence>
<evidence type="ECO:0000256" key="4">
    <source>
        <dbReference type="ARBA" id="ARBA00009685"/>
    </source>
</evidence>
<dbReference type="PANTHER" id="PTHR11964">
    <property type="entry name" value="S-ADENOSYLMETHIONINE SYNTHETASE"/>
    <property type="match status" value="1"/>
</dbReference>
<evidence type="ECO:0000256" key="12">
    <source>
        <dbReference type="ARBA" id="ARBA00022958"/>
    </source>
</evidence>
<comment type="cofactor">
    <cofactor evidence="1">
        <name>Mg(2+)</name>
        <dbReference type="ChEBI" id="CHEBI:18420"/>
    </cofactor>
</comment>
<organism evidence="15 16">
    <name type="scientific">Dorea longicatena</name>
    <dbReference type="NCBI Taxonomy" id="88431"/>
    <lineage>
        <taxon>Bacteria</taxon>
        <taxon>Bacillati</taxon>
        <taxon>Bacillota</taxon>
        <taxon>Clostridia</taxon>
        <taxon>Lachnospirales</taxon>
        <taxon>Lachnospiraceae</taxon>
        <taxon>Dorea</taxon>
    </lineage>
</organism>
<keyword evidence="7 15" id="KW-0808">Transferase</keyword>
<evidence type="ECO:0000256" key="7">
    <source>
        <dbReference type="ARBA" id="ARBA00022679"/>
    </source>
</evidence>
<accession>A0A3E5G406</accession>
<evidence type="ECO:0000256" key="3">
    <source>
        <dbReference type="ARBA" id="ARBA00005224"/>
    </source>
</evidence>
<evidence type="ECO:0000256" key="6">
    <source>
        <dbReference type="ARBA" id="ARBA00022563"/>
    </source>
</evidence>
<dbReference type="GO" id="GO:0005524">
    <property type="term" value="F:ATP binding"/>
    <property type="evidence" value="ECO:0007669"/>
    <property type="project" value="UniProtKB-KW"/>
</dbReference>
<evidence type="ECO:0000259" key="13">
    <source>
        <dbReference type="Pfam" id="PF02772"/>
    </source>
</evidence>
<protein>
    <recommendedName>
        <fullName evidence="5">methionine adenosyltransferase</fullName>
        <ecNumber evidence="5">2.5.1.6</ecNumber>
    </recommendedName>
</protein>
<comment type="pathway">
    <text evidence="3">Amino-acid biosynthesis; S-adenosyl-L-methionine biosynthesis; S-adenosyl-L-methionine from L-methionine: step 1/1.</text>
</comment>
<dbReference type="RefSeq" id="WP_147332486.1">
    <property type="nucleotide sequence ID" value="NZ_CABMEZ010000036.1"/>
</dbReference>
<dbReference type="InterPro" id="IPR002133">
    <property type="entry name" value="S-AdoMet_synthetase"/>
</dbReference>
<dbReference type="GO" id="GO:0004478">
    <property type="term" value="F:methionine adenosyltransferase activity"/>
    <property type="evidence" value="ECO:0007669"/>
    <property type="project" value="UniProtKB-EC"/>
</dbReference>
<keyword evidence="10" id="KW-0067">ATP-binding</keyword>
<evidence type="ECO:0000256" key="9">
    <source>
        <dbReference type="ARBA" id="ARBA00022741"/>
    </source>
</evidence>
<evidence type="ECO:0000256" key="1">
    <source>
        <dbReference type="ARBA" id="ARBA00001946"/>
    </source>
</evidence>
<feature type="domain" description="S-adenosylmethionine synthetase C-terminal" evidence="14">
    <location>
        <begin position="59"/>
        <end position="196"/>
    </location>
</feature>
<keyword evidence="9" id="KW-0547">Nucleotide-binding</keyword>
<dbReference type="AlphaFoldDB" id="A0A3E5G406"/>
<keyword evidence="12" id="KW-0630">Potassium</keyword>
<feature type="domain" description="S-adenosylmethionine synthetase central" evidence="13">
    <location>
        <begin position="2"/>
        <end position="56"/>
    </location>
</feature>
<evidence type="ECO:0000256" key="5">
    <source>
        <dbReference type="ARBA" id="ARBA00012828"/>
    </source>
</evidence>
<sequence length="208" mass="22519">GKPVRLESVVVSCQHGAEKNLKKLDAEIREKVLRSALRLLPPDEDTKILINPSGKFVCGGFDADTGLTGRKLMVDTYGSMVPHGGGAFSGKDCSKVDRSAAYMARYIAKNIVAAEFASKCQVSLAYAIGVAEPVMIEVDTFGTGKVCADDCLAAAIPLVFGVTPVQIMESLRLNRPIFRQTAVFGHFGRKEFPWERTDKVLALQDAIL</sequence>
<dbReference type="InterPro" id="IPR022636">
    <property type="entry name" value="S-AdoMet_synthetase_sfam"/>
</dbReference>
<comment type="similarity">
    <text evidence="4">Belongs to the AdoMet synthase family.</text>
</comment>
<evidence type="ECO:0000313" key="15">
    <source>
        <dbReference type="EMBL" id="RGO29107.1"/>
    </source>
</evidence>
<dbReference type="UniPathway" id="UPA00315">
    <property type="reaction ID" value="UER00080"/>
</dbReference>
<dbReference type="EC" id="2.5.1.6" evidence="5"/>
<dbReference type="GO" id="GO:0006730">
    <property type="term" value="P:one-carbon metabolic process"/>
    <property type="evidence" value="ECO:0007669"/>
    <property type="project" value="UniProtKB-KW"/>
</dbReference>
<evidence type="ECO:0000256" key="8">
    <source>
        <dbReference type="ARBA" id="ARBA00022723"/>
    </source>
</evidence>
<reference evidence="15 16" key="1">
    <citation type="submission" date="2018-08" db="EMBL/GenBank/DDBJ databases">
        <title>A genome reference for cultivated species of the human gut microbiota.</title>
        <authorList>
            <person name="Zou Y."/>
            <person name="Xue W."/>
            <person name="Luo G."/>
        </authorList>
    </citation>
    <scope>NUCLEOTIDE SEQUENCE [LARGE SCALE GENOMIC DNA]</scope>
    <source>
        <strain evidence="15 16">OM02-16</strain>
    </source>
</reference>
<gene>
    <name evidence="15" type="ORF">DXB16_14675</name>
</gene>
<keyword evidence="8" id="KW-0479">Metal-binding</keyword>
<name>A0A3E5G406_9FIRM</name>
<feature type="non-terminal residue" evidence="15">
    <location>
        <position position="1"/>
    </location>
</feature>
<dbReference type="InterPro" id="IPR022629">
    <property type="entry name" value="S-AdoMet_synt_central"/>
</dbReference>
<dbReference type="EMBL" id="QSVN01000036">
    <property type="protein sequence ID" value="RGO29107.1"/>
    <property type="molecule type" value="Genomic_DNA"/>
</dbReference>
<keyword evidence="11" id="KW-0460">Magnesium</keyword>
<dbReference type="InterPro" id="IPR022630">
    <property type="entry name" value="S-AdoMet_synt_C"/>
</dbReference>
<evidence type="ECO:0000313" key="16">
    <source>
        <dbReference type="Proteomes" id="UP000261285"/>
    </source>
</evidence>
<keyword evidence="6" id="KW-0554">One-carbon metabolism</keyword>
<dbReference type="Proteomes" id="UP000261285">
    <property type="component" value="Unassembled WGS sequence"/>
</dbReference>
<dbReference type="GO" id="GO:0006556">
    <property type="term" value="P:S-adenosylmethionine biosynthetic process"/>
    <property type="evidence" value="ECO:0007669"/>
    <property type="project" value="UniProtKB-UniPathway"/>
</dbReference>
<dbReference type="SUPFAM" id="SSF55973">
    <property type="entry name" value="S-adenosylmethionine synthetase"/>
    <property type="match status" value="2"/>
</dbReference>
<dbReference type="GO" id="GO:0046872">
    <property type="term" value="F:metal ion binding"/>
    <property type="evidence" value="ECO:0007669"/>
    <property type="project" value="UniProtKB-KW"/>
</dbReference>
<dbReference type="Gene3D" id="3.30.300.10">
    <property type="match status" value="3"/>
</dbReference>
<comment type="cofactor">
    <cofactor evidence="2">
        <name>K(+)</name>
        <dbReference type="ChEBI" id="CHEBI:29103"/>
    </cofactor>
</comment>
<dbReference type="Pfam" id="PF02772">
    <property type="entry name" value="S-AdoMet_synt_M"/>
    <property type="match status" value="1"/>
</dbReference>
<evidence type="ECO:0000256" key="11">
    <source>
        <dbReference type="ARBA" id="ARBA00022842"/>
    </source>
</evidence>
<evidence type="ECO:0000256" key="2">
    <source>
        <dbReference type="ARBA" id="ARBA00001958"/>
    </source>
</evidence>
<dbReference type="PROSITE" id="PS00377">
    <property type="entry name" value="ADOMET_SYNTHASE_2"/>
    <property type="match status" value="1"/>
</dbReference>
<dbReference type="Pfam" id="PF02773">
    <property type="entry name" value="S-AdoMet_synt_C"/>
    <property type="match status" value="1"/>
</dbReference>